<evidence type="ECO:0000313" key="2">
    <source>
        <dbReference type="Proteomes" id="UP000020773"/>
    </source>
</evidence>
<accession>A0A015U7K4</accession>
<proteinExistence type="predicted"/>
<name>A0A015U7K4_BACFG</name>
<gene>
    <name evidence="1" type="ORF">M125_2428</name>
</gene>
<dbReference type="EMBL" id="JGDB01000107">
    <property type="protein sequence ID" value="EXY90857.1"/>
    <property type="molecule type" value="Genomic_DNA"/>
</dbReference>
<dbReference type="AlphaFoldDB" id="A0A015U7K4"/>
<dbReference type="PATRIC" id="fig|1339316.3.peg.2335"/>
<reference evidence="1 2" key="1">
    <citation type="submission" date="2014-02" db="EMBL/GenBank/DDBJ databases">
        <authorList>
            <person name="Sears C."/>
            <person name="Carroll K."/>
            <person name="Sack B.R."/>
            <person name="Qadri F."/>
            <person name="Myers L.L."/>
            <person name="Chung G.-T."/>
            <person name="Escheverria P."/>
            <person name="Fraser C.M."/>
            <person name="Sadzewicz L."/>
            <person name="Shefchek K.A."/>
            <person name="Tallon L."/>
            <person name="Das S.P."/>
            <person name="Daugherty S."/>
            <person name="Mongodin E.F."/>
        </authorList>
    </citation>
    <scope>NUCLEOTIDE SEQUENCE [LARGE SCALE GENOMIC DNA]</scope>
    <source>
        <strain evidence="2">3998T(B)3</strain>
    </source>
</reference>
<evidence type="ECO:0000313" key="1">
    <source>
        <dbReference type="EMBL" id="EXY90857.1"/>
    </source>
</evidence>
<comment type="caution">
    <text evidence="1">The sequence shown here is derived from an EMBL/GenBank/DDBJ whole genome shotgun (WGS) entry which is preliminary data.</text>
</comment>
<sequence>MLVICGNGKLVYLWRKMELDNVLRADCYDTEEEKKLSPDMRTVSASKFIALYMPKDSNKLMELY</sequence>
<protein>
    <submittedName>
        <fullName evidence="1">Uncharacterized protein</fullName>
    </submittedName>
</protein>
<dbReference type="RefSeq" id="WP_032532293.1">
    <property type="nucleotide sequence ID" value="NZ_JGDB01000107.1"/>
</dbReference>
<organism evidence="1 2">
    <name type="scientific">Bacteroides fragilis str. 3998T(B)3</name>
    <dbReference type="NCBI Taxonomy" id="1339316"/>
    <lineage>
        <taxon>Bacteria</taxon>
        <taxon>Pseudomonadati</taxon>
        <taxon>Bacteroidota</taxon>
        <taxon>Bacteroidia</taxon>
        <taxon>Bacteroidales</taxon>
        <taxon>Bacteroidaceae</taxon>
        <taxon>Bacteroides</taxon>
    </lineage>
</organism>
<dbReference type="Proteomes" id="UP000020773">
    <property type="component" value="Unassembled WGS sequence"/>
</dbReference>